<evidence type="ECO:0000313" key="3">
    <source>
        <dbReference type="Proteomes" id="UP001341444"/>
    </source>
</evidence>
<dbReference type="EMBL" id="JARMAB010000028">
    <property type="protein sequence ID" value="MED1204979.1"/>
    <property type="molecule type" value="Genomic_DNA"/>
</dbReference>
<dbReference type="InterPro" id="IPR051531">
    <property type="entry name" value="N-acetyltransferase"/>
</dbReference>
<protein>
    <submittedName>
        <fullName evidence="2">GNAT family protein</fullName>
    </submittedName>
</protein>
<dbReference type="PANTHER" id="PTHR43792:SF9">
    <property type="entry name" value="RIBOSOMAL-PROTEIN-ALANINE ACETYLTRANSFERASE"/>
    <property type="match status" value="1"/>
</dbReference>
<dbReference type="InterPro" id="IPR000182">
    <property type="entry name" value="GNAT_dom"/>
</dbReference>
<organism evidence="2 3">
    <name type="scientific">Heyndrickxia acidicola</name>
    <dbReference type="NCBI Taxonomy" id="209389"/>
    <lineage>
        <taxon>Bacteria</taxon>
        <taxon>Bacillati</taxon>
        <taxon>Bacillota</taxon>
        <taxon>Bacilli</taxon>
        <taxon>Bacillales</taxon>
        <taxon>Bacillaceae</taxon>
        <taxon>Heyndrickxia</taxon>
    </lineage>
</organism>
<evidence type="ECO:0000259" key="1">
    <source>
        <dbReference type="PROSITE" id="PS51186"/>
    </source>
</evidence>
<feature type="domain" description="N-acetyltransferase" evidence="1">
    <location>
        <begin position="51"/>
        <end position="199"/>
    </location>
</feature>
<dbReference type="Gene3D" id="3.40.630.30">
    <property type="match status" value="1"/>
</dbReference>
<sequence length="236" mass="27500">MPLNEEYQGIHTQINKKPKERNSMEFPEFHLNRILLKEITLKDSKAYFNIMKLDAVTQFYGMESLKTEEEAAALIQSLAELYEANRAIRFGIFLKETNEFIGTAGLNNLQLKNKRAEIGYELHPDYWRKGYTSEAVKAILQYAFSDLDLYRIGAVTFPENNASQSLLIRLGFQQEGLLRGYLYQHNRSNDALIFSLLQPEWKKIIKWNQDKWSCKNHAIRSLFSSNTLISKQHKAE</sequence>
<accession>A0ABU6MJW8</accession>
<dbReference type="Pfam" id="PF13302">
    <property type="entry name" value="Acetyltransf_3"/>
    <property type="match status" value="1"/>
</dbReference>
<dbReference type="PROSITE" id="PS51186">
    <property type="entry name" value="GNAT"/>
    <property type="match status" value="1"/>
</dbReference>
<dbReference type="Proteomes" id="UP001341444">
    <property type="component" value="Unassembled WGS sequence"/>
</dbReference>
<keyword evidence="3" id="KW-1185">Reference proteome</keyword>
<dbReference type="SUPFAM" id="SSF55729">
    <property type="entry name" value="Acyl-CoA N-acyltransferases (Nat)"/>
    <property type="match status" value="1"/>
</dbReference>
<dbReference type="RefSeq" id="WP_066266301.1">
    <property type="nucleotide sequence ID" value="NZ_JARMAB010000028.1"/>
</dbReference>
<dbReference type="CDD" id="cd04301">
    <property type="entry name" value="NAT_SF"/>
    <property type="match status" value="1"/>
</dbReference>
<dbReference type="InterPro" id="IPR016181">
    <property type="entry name" value="Acyl_CoA_acyltransferase"/>
</dbReference>
<name>A0ABU6MJW8_9BACI</name>
<reference evidence="2 3" key="1">
    <citation type="submission" date="2023-03" db="EMBL/GenBank/DDBJ databases">
        <title>Bacillus Genome Sequencing.</title>
        <authorList>
            <person name="Dunlap C."/>
        </authorList>
    </citation>
    <scope>NUCLEOTIDE SEQUENCE [LARGE SCALE GENOMIC DNA]</scope>
    <source>
        <strain evidence="2 3">B-23453</strain>
    </source>
</reference>
<dbReference type="PANTHER" id="PTHR43792">
    <property type="entry name" value="GNAT FAMILY, PUTATIVE (AFU_ORTHOLOGUE AFUA_3G00765)-RELATED-RELATED"/>
    <property type="match status" value="1"/>
</dbReference>
<gene>
    <name evidence="2" type="ORF">P4T90_18185</name>
</gene>
<comment type="caution">
    <text evidence="2">The sequence shown here is derived from an EMBL/GenBank/DDBJ whole genome shotgun (WGS) entry which is preliminary data.</text>
</comment>
<proteinExistence type="predicted"/>
<evidence type="ECO:0000313" key="2">
    <source>
        <dbReference type="EMBL" id="MED1204979.1"/>
    </source>
</evidence>